<reference evidence="1 2" key="1">
    <citation type="submission" date="2019-10" db="EMBL/GenBank/DDBJ databases">
        <title>Draft whole-genome sequence of the purple nonsulfur photosynthetic bacterium Roseospira navarrensis DSM 15114.</title>
        <authorList>
            <person name="Kyndt J.A."/>
            <person name="Meyer T.E."/>
        </authorList>
    </citation>
    <scope>NUCLEOTIDE SEQUENCE [LARGE SCALE GENOMIC DNA]</scope>
    <source>
        <strain evidence="1 2">DSM 15114</strain>
    </source>
</reference>
<dbReference type="InterPro" id="IPR006311">
    <property type="entry name" value="TAT_signal"/>
</dbReference>
<dbReference type="OrthoDB" id="6086999at2"/>
<dbReference type="RefSeq" id="WP_153343545.1">
    <property type="nucleotide sequence ID" value="NZ_WIVE01000025.1"/>
</dbReference>
<dbReference type="AlphaFoldDB" id="A0A7X2D2Y7"/>
<dbReference type="EMBL" id="WIVE01000025">
    <property type="protein sequence ID" value="MQX36759.1"/>
    <property type="molecule type" value="Genomic_DNA"/>
</dbReference>
<keyword evidence="2" id="KW-1185">Reference proteome</keyword>
<evidence type="ECO:0000313" key="2">
    <source>
        <dbReference type="Proteomes" id="UP000434582"/>
    </source>
</evidence>
<protein>
    <recommendedName>
        <fullName evidence="3">DUF3108 domain-containing protein</fullName>
    </recommendedName>
</protein>
<dbReference type="Proteomes" id="UP000434582">
    <property type="component" value="Unassembled WGS sequence"/>
</dbReference>
<comment type="caution">
    <text evidence="1">The sequence shown here is derived from an EMBL/GenBank/DDBJ whole genome shotgun (WGS) entry which is preliminary data.</text>
</comment>
<sequence>MTQTGSGRGHSRRAVLAGGLTALVAGSALVAGGVPSRAARAQTIPDGYALNQTLTYRIFRGDDPIGKTVFEFYARGADRTIVTRTNINVSVLIYSYASQHMATEVWENGQLVRLETRTNDDGEPFRVDGAPGTGGFTVTGSEGTVTVSPTTPPKSFWNAGILTAPKVITTKRGAVAPVKTRTIGRERVAYKGGSTDAVRYRFETDDVIDLWYTDDGLWVKALRESFGEDIVYLLDTTGG</sequence>
<name>A0A7X2D2Y7_9PROT</name>
<dbReference type="PROSITE" id="PS51318">
    <property type="entry name" value="TAT"/>
    <property type="match status" value="1"/>
</dbReference>
<dbReference type="InterPro" id="IPR045767">
    <property type="entry name" value="DUF6134"/>
</dbReference>
<dbReference type="Pfam" id="PF19630">
    <property type="entry name" value="DUF6134"/>
    <property type="match status" value="1"/>
</dbReference>
<evidence type="ECO:0008006" key="3">
    <source>
        <dbReference type="Google" id="ProtNLM"/>
    </source>
</evidence>
<evidence type="ECO:0000313" key="1">
    <source>
        <dbReference type="EMBL" id="MQX36759.1"/>
    </source>
</evidence>
<proteinExistence type="predicted"/>
<organism evidence="1 2">
    <name type="scientific">Roseospira navarrensis</name>
    <dbReference type="NCBI Taxonomy" id="140058"/>
    <lineage>
        <taxon>Bacteria</taxon>
        <taxon>Pseudomonadati</taxon>
        <taxon>Pseudomonadota</taxon>
        <taxon>Alphaproteobacteria</taxon>
        <taxon>Rhodospirillales</taxon>
        <taxon>Rhodospirillaceae</taxon>
        <taxon>Roseospira</taxon>
    </lineage>
</organism>
<gene>
    <name evidence="1" type="ORF">GHC57_09545</name>
</gene>
<accession>A0A7X2D2Y7</accession>